<accession>A0A7J6TNZ6</accession>
<evidence type="ECO:0000313" key="2">
    <source>
        <dbReference type="Proteomes" id="UP000574390"/>
    </source>
</evidence>
<sequence>TMTTTRSRRNKQEKMKGILKQGCCYPSEDEPYDHATFRSSTTSIKNTIHRKESVHFRDELVRYTFDSLANELISVRLAPVAPLAS</sequence>
<protein>
    <submittedName>
        <fullName evidence="1">Uncharacterized protein</fullName>
    </submittedName>
</protein>
<evidence type="ECO:0000313" key="1">
    <source>
        <dbReference type="EMBL" id="KAF4746993.1"/>
    </source>
</evidence>
<organism evidence="1 2">
    <name type="scientific">Perkinsus olseni</name>
    <name type="common">Perkinsus atlanticus</name>
    <dbReference type="NCBI Taxonomy" id="32597"/>
    <lineage>
        <taxon>Eukaryota</taxon>
        <taxon>Sar</taxon>
        <taxon>Alveolata</taxon>
        <taxon>Perkinsozoa</taxon>
        <taxon>Perkinsea</taxon>
        <taxon>Perkinsida</taxon>
        <taxon>Perkinsidae</taxon>
        <taxon>Perkinsus</taxon>
    </lineage>
</organism>
<feature type="non-terminal residue" evidence="1">
    <location>
        <position position="1"/>
    </location>
</feature>
<dbReference type="AlphaFoldDB" id="A0A7J6TNZ6"/>
<dbReference type="Proteomes" id="UP000574390">
    <property type="component" value="Unassembled WGS sequence"/>
</dbReference>
<dbReference type="EMBL" id="JABANM010005803">
    <property type="protein sequence ID" value="KAF4746993.1"/>
    <property type="molecule type" value="Genomic_DNA"/>
</dbReference>
<gene>
    <name evidence="1" type="ORF">FOZ62_015696</name>
</gene>
<name>A0A7J6TNZ6_PEROL</name>
<proteinExistence type="predicted"/>
<reference evidence="1 2" key="1">
    <citation type="submission" date="2020-04" db="EMBL/GenBank/DDBJ databases">
        <title>Perkinsus olseni comparative genomics.</title>
        <authorList>
            <person name="Bogema D.R."/>
        </authorList>
    </citation>
    <scope>NUCLEOTIDE SEQUENCE [LARGE SCALE GENOMIC DNA]</scope>
    <source>
        <strain evidence="1">ATCC PRA-205</strain>
    </source>
</reference>
<comment type="caution">
    <text evidence="1">The sequence shown here is derived from an EMBL/GenBank/DDBJ whole genome shotgun (WGS) entry which is preliminary data.</text>
</comment>